<dbReference type="OrthoDB" id="102314at2157"/>
<evidence type="ECO:0000313" key="2">
    <source>
        <dbReference type="EMBL" id="AIU70611.1"/>
    </source>
</evidence>
<dbReference type="AlphaFoldDB" id="A0A097QVY7"/>
<evidence type="ECO:0000313" key="3">
    <source>
        <dbReference type="Proteomes" id="UP000029980"/>
    </source>
</evidence>
<name>A0A097QVY7_9EURY</name>
<keyword evidence="3" id="KW-1185">Reference proteome</keyword>
<dbReference type="RefSeq" id="WP_050003577.1">
    <property type="nucleotide sequence ID" value="NZ_CP008887.1"/>
</dbReference>
<dbReference type="GeneID" id="25153736"/>
<dbReference type="HOGENOM" id="CLU_210700_0_0_2"/>
<protein>
    <submittedName>
        <fullName evidence="2">Membrane protein</fullName>
    </submittedName>
</protein>
<organism evidence="2 3">
    <name type="scientific">Thermococcus eurythermalis</name>
    <dbReference type="NCBI Taxonomy" id="1505907"/>
    <lineage>
        <taxon>Archaea</taxon>
        <taxon>Methanobacteriati</taxon>
        <taxon>Methanobacteriota</taxon>
        <taxon>Thermococci</taxon>
        <taxon>Thermococcales</taxon>
        <taxon>Thermococcaceae</taxon>
        <taxon>Thermococcus</taxon>
    </lineage>
</organism>
<keyword evidence="1" id="KW-0812">Transmembrane</keyword>
<dbReference type="Proteomes" id="UP000029980">
    <property type="component" value="Chromosome"/>
</dbReference>
<dbReference type="KEGG" id="teu:TEU_09855"/>
<feature type="transmembrane region" description="Helical" evidence="1">
    <location>
        <begin position="31"/>
        <end position="48"/>
    </location>
</feature>
<feature type="transmembrane region" description="Helical" evidence="1">
    <location>
        <begin position="7"/>
        <end position="25"/>
    </location>
</feature>
<accession>A0A097QVY7</accession>
<evidence type="ECO:0000256" key="1">
    <source>
        <dbReference type="SAM" id="Phobius"/>
    </source>
</evidence>
<gene>
    <name evidence="2" type="ORF">TEU_09855</name>
</gene>
<dbReference type="EMBL" id="CP008887">
    <property type="protein sequence ID" value="AIU70611.1"/>
    <property type="molecule type" value="Genomic_DNA"/>
</dbReference>
<proteinExistence type="predicted"/>
<keyword evidence="1" id="KW-0472">Membrane</keyword>
<sequence length="62" mass="7216">MERKTLYRIMLVVVIVLAIIFTLGVAGIVPFVWSEYITVFMVILFFVLRLNKGLRAWRLTGK</sequence>
<dbReference type="STRING" id="1505907.TEU_09855"/>
<keyword evidence="1" id="KW-1133">Transmembrane helix</keyword>
<reference evidence="2 3" key="1">
    <citation type="journal article" date="2015" name="Int. J. Syst. Evol. Microbiol.">
        <title>Thermococcus eurythermalis sp. nov., a conditional piezophilic hyperthermophilic archaeon with a wide temperature range isolated from an oil-immersed chimney in the Guaymas Basin.</title>
        <authorList>
            <person name="Zhao W."/>
            <person name="Zeng X."/>
            <person name="Xiao X."/>
        </authorList>
    </citation>
    <scope>NUCLEOTIDE SEQUENCE [LARGE SCALE GENOMIC DNA]</scope>
    <source>
        <strain evidence="2 3">A501</strain>
    </source>
</reference>